<evidence type="ECO:0000256" key="5">
    <source>
        <dbReference type="ARBA" id="ARBA00022741"/>
    </source>
</evidence>
<dbReference type="SUPFAM" id="SSF82829">
    <property type="entry name" value="MesJ substrate recognition domain-like"/>
    <property type="match status" value="1"/>
</dbReference>
<accession>A0A852TPG3</accession>
<dbReference type="HAMAP" id="MF_01161">
    <property type="entry name" value="tRNA_Ile_lys_synt"/>
    <property type="match status" value="1"/>
</dbReference>
<comment type="subcellular location">
    <subcellularLocation>
        <location evidence="1 8">Cytoplasm</location>
    </subcellularLocation>
</comment>
<name>A0A852TPG3_9BACI</name>
<dbReference type="SUPFAM" id="SSF56037">
    <property type="entry name" value="PheT/TilS domain"/>
    <property type="match status" value="1"/>
</dbReference>
<dbReference type="Gene3D" id="3.30.465.60">
    <property type="match status" value="1"/>
</dbReference>
<feature type="domain" description="Lysidine-tRNA(Ile) synthetase C-terminal" evidence="9">
    <location>
        <begin position="385"/>
        <end position="458"/>
    </location>
</feature>
<keyword evidence="3 8" id="KW-0436">Ligase</keyword>
<dbReference type="SUPFAM" id="SSF52402">
    <property type="entry name" value="Adenine nucleotide alpha hydrolases-like"/>
    <property type="match status" value="1"/>
</dbReference>
<dbReference type="PANTHER" id="PTHR43033:SF1">
    <property type="entry name" value="TRNA(ILE)-LYSIDINE SYNTHASE-RELATED"/>
    <property type="match status" value="1"/>
</dbReference>
<dbReference type="InterPro" id="IPR015262">
    <property type="entry name" value="tRNA_Ile_lys_synt_subst-bd"/>
</dbReference>
<keyword evidence="4 8" id="KW-0819">tRNA processing</keyword>
<dbReference type="GO" id="GO:0005524">
    <property type="term" value="F:ATP binding"/>
    <property type="evidence" value="ECO:0007669"/>
    <property type="project" value="UniProtKB-UniRule"/>
</dbReference>
<dbReference type="EC" id="6.3.4.19" evidence="8"/>
<protein>
    <recommendedName>
        <fullName evidence="8">tRNA(Ile)-lysidine synthase</fullName>
        <ecNumber evidence="8">6.3.4.19</ecNumber>
    </recommendedName>
    <alternativeName>
        <fullName evidence="8">tRNA(Ile)-2-lysyl-cytidine synthase</fullName>
    </alternativeName>
    <alternativeName>
        <fullName evidence="8">tRNA(Ile)-lysidine synthetase</fullName>
    </alternativeName>
</protein>
<feature type="binding site" evidence="8">
    <location>
        <begin position="27"/>
        <end position="32"/>
    </location>
    <ligand>
        <name>ATP</name>
        <dbReference type="ChEBI" id="CHEBI:30616"/>
    </ligand>
</feature>
<comment type="catalytic activity">
    <reaction evidence="7 8">
        <text>cytidine(34) in tRNA(Ile2) + L-lysine + ATP = lysidine(34) in tRNA(Ile2) + AMP + diphosphate + H(+)</text>
        <dbReference type="Rhea" id="RHEA:43744"/>
        <dbReference type="Rhea" id="RHEA-COMP:10625"/>
        <dbReference type="Rhea" id="RHEA-COMP:10670"/>
        <dbReference type="ChEBI" id="CHEBI:15378"/>
        <dbReference type="ChEBI" id="CHEBI:30616"/>
        <dbReference type="ChEBI" id="CHEBI:32551"/>
        <dbReference type="ChEBI" id="CHEBI:33019"/>
        <dbReference type="ChEBI" id="CHEBI:82748"/>
        <dbReference type="ChEBI" id="CHEBI:83665"/>
        <dbReference type="ChEBI" id="CHEBI:456215"/>
        <dbReference type="EC" id="6.3.4.19"/>
    </reaction>
</comment>
<gene>
    <name evidence="8" type="primary">tilS</name>
    <name evidence="10" type="ORF">F4694_006233</name>
</gene>
<dbReference type="GO" id="GO:0006400">
    <property type="term" value="P:tRNA modification"/>
    <property type="evidence" value="ECO:0007669"/>
    <property type="project" value="UniProtKB-UniRule"/>
</dbReference>
<dbReference type="GO" id="GO:0005737">
    <property type="term" value="C:cytoplasm"/>
    <property type="evidence" value="ECO:0007669"/>
    <property type="project" value="UniProtKB-SubCell"/>
</dbReference>
<evidence type="ECO:0000256" key="7">
    <source>
        <dbReference type="ARBA" id="ARBA00048539"/>
    </source>
</evidence>
<comment type="caution">
    <text evidence="10">The sequence shown here is derived from an EMBL/GenBank/DDBJ whole genome shotgun (WGS) entry which is preliminary data.</text>
</comment>
<evidence type="ECO:0000259" key="9">
    <source>
        <dbReference type="SMART" id="SM00977"/>
    </source>
</evidence>
<sequence>MLEAKVAALLNRHSFEIENKKMVVGVSGGPDSLALLHYLWAQQEKKNLSIVVAHVDHMFRGQESLEDALFVKDYCEQKGIPFEMARINVPEIIKKTKKNSQVASRHARYEFFEKTMNNYGYDYLALGHHGDDQVETILMRLTRGSSGAARAGIPFMRPFGNGYIFRPFLSLTKAELAEYCQKQNLVPRIDPSNKKSIYSRNRFRNEVLPFLKAENQHVHEHFQRFSEELQNDEILLQELTVQRMNKVMKKREKNEITIDIIPFLEMPISLQRRGIQLILSYLYKVIPVSLSALHIDHVLSLIRHHHPSGTLDFPNGLKVIRSYSLLSFQFEVSESHTYFLEMMDPGEIELPNGASIKMDVIDDKENVETNGFYALFPADKIKLPIQIRTRKIGDRMNLKGMSGSKKLKDIFIDSKIPIQDRDAWPVITDKDGCILWLPGIKKSAFEGINHSTSQHILLTYHK</sequence>
<dbReference type="Pfam" id="PF01171">
    <property type="entry name" value="ATP_bind_3"/>
    <property type="match status" value="1"/>
</dbReference>
<keyword evidence="2 8" id="KW-0963">Cytoplasm</keyword>
<dbReference type="GO" id="GO:0032267">
    <property type="term" value="F:tRNA(Ile)-lysidine synthase activity"/>
    <property type="evidence" value="ECO:0007669"/>
    <property type="project" value="UniProtKB-EC"/>
</dbReference>
<dbReference type="Gene3D" id="3.40.50.620">
    <property type="entry name" value="HUPs"/>
    <property type="match status" value="1"/>
</dbReference>
<keyword evidence="5 8" id="KW-0547">Nucleotide-binding</keyword>
<dbReference type="SMART" id="SM00977">
    <property type="entry name" value="TilS_C"/>
    <property type="match status" value="1"/>
</dbReference>
<evidence type="ECO:0000256" key="2">
    <source>
        <dbReference type="ARBA" id="ARBA00022490"/>
    </source>
</evidence>
<reference evidence="11" key="1">
    <citation type="submission" date="2020-07" db="EMBL/GenBank/DDBJ databases">
        <authorList>
            <person name="Partida-Martinez L."/>
            <person name="Huntemann M."/>
            <person name="Clum A."/>
            <person name="Wang J."/>
            <person name="Palaniappan K."/>
            <person name="Ritter S."/>
            <person name="Chen I.-M."/>
            <person name="Stamatis D."/>
            <person name="Reddy T."/>
            <person name="O'Malley R."/>
            <person name="Daum C."/>
            <person name="Shapiro N."/>
            <person name="Ivanova N."/>
            <person name="Kyrpides N."/>
            <person name="Woyke T."/>
        </authorList>
    </citation>
    <scope>NUCLEOTIDE SEQUENCE [LARGE SCALE GENOMIC DNA]</scope>
    <source>
        <strain evidence="11">AT2.8</strain>
    </source>
</reference>
<dbReference type="Proteomes" id="UP000548423">
    <property type="component" value="Unassembled WGS sequence"/>
</dbReference>
<evidence type="ECO:0000313" key="10">
    <source>
        <dbReference type="EMBL" id="NYE09357.1"/>
    </source>
</evidence>
<dbReference type="NCBIfam" id="TIGR02432">
    <property type="entry name" value="lysidine_TilS_N"/>
    <property type="match status" value="1"/>
</dbReference>
<evidence type="ECO:0000256" key="3">
    <source>
        <dbReference type="ARBA" id="ARBA00022598"/>
    </source>
</evidence>
<dbReference type="CDD" id="cd01992">
    <property type="entry name" value="TilS_N"/>
    <property type="match status" value="1"/>
</dbReference>
<dbReference type="Pfam" id="PF09179">
    <property type="entry name" value="TilS"/>
    <property type="match status" value="1"/>
</dbReference>
<dbReference type="EMBL" id="JACCBX010000021">
    <property type="protein sequence ID" value="NYE09357.1"/>
    <property type="molecule type" value="Genomic_DNA"/>
</dbReference>
<dbReference type="InterPro" id="IPR012796">
    <property type="entry name" value="Lysidine-tRNA-synth_C"/>
</dbReference>
<dbReference type="InterPro" id="IPR014729">
    <property type="entry name" value="Rossmann-like_a/b/a_fold"/>
</dbReference>
<evidence type="ECO:0000256" key="1">
    <source>
        <dbReference type="ARBA" id="ARBA00004496"/>
    </source>
</evidence>
<comment type="function">
    <text evidence="8">Ligates lysine onto the cytidine present at position 34 of the AUA codon-specific tRNA(Ile) that contains the anticodon CAU, in an ATP-dependent manner. Cytidine is converted to lysidine, thus changing the amino acid specificity of the tRNA from methionine to isoleucine.</text>
</comment>
<evidence type="ECO:0000256" key="4">
    <source>
        <dbReference type="ARBA" id="ARBA00022694"/>
    </source>
</evidence>
<dbReference type="NCBIfam" id="TIGR02433">
    <property type="entry name" value="lysidine_TilS_C"/>
    <property type="match status" value="1"/>
</dbReference>
<comment type="domain">
    <text evidence="8">The N-terminal region contains the highly conserved SGGXDS motif, predicted to be a P-loop motif involved in ATP binding.</text>
</comment>
<dbReference type="InterPro" id="IPR011063">
    <property type="entry name" value="TilS/TtcA_N"/>
</dbReference>
<dbReference type="AlphaFoldDB" id="A0A852TPG3"/>
<dbReference type="Pfam" id="PF11734">
    <property type="entry name" value="TilS_C"/>
    <property type="match status" value="1"/>
</dbReference>
<evidence type="ECO:0000313" key="11">
    <source>
        <dbReference type="Proteomes" id="UP000548423"/>
    </source>
</evidence>
<comment type="similarity">
    <text evidence="8">Belongs to the tRNA(Ile)-lysidine synthase family.</text>
</comment>
<evidence type="ECO:0000256" key="6">
    <source>
        <dbReference type="ARBA" id="ARBA00022840"/>
    </source>
</evidence>
<organism evidence="10 11">
    <name type="scientific">Neobacillus niacini</name>
    <dbReference type="NCBI Taxonomy" id="86668"/>
    <lineage>
        <taxon>Bacteria</taxon>
        <taxon>Bacillati</taxon>
        <taxon>Bacillota</taxon>
        <taxon>Bacilli</taxon>
        <taxon>Bacillales</taxon>
        <taxon>Bacillaceae</taxon>
        <taxon>Neobacillus</taxon>
    </lineage>
</organism>
<dbReference type="PANTHER" id="PTHR43033">
    <property type="entry name" value="TRNA(ILE)-LYSIDINE SYNTHASE-RELATED"/>
    <property type="match status" value="1"/>
</dbReference>
<proteinExistence type="inferred from homology"/>
<dbReference type="InterPro" id="IPR012094">
    <property type="entry name" value="tRNA_Ile_lys_synt"/>
</dbReference>
<evidence type="ECO:0000256" key="8">
    <source>
        <dbReference type="HAMAP-Rule" id="MF_01161"/>
    </source>
</evidence>
<keyword evidence="6 8" id="KW-0067">ATP-binding</keyword>
<dbReference type="InterPro" id="IPR012795">
    <property type="entry name" value="tRNA_Ile_lys_synt_N"/>
</dbReference>
<reference evidence="11" key="2">
    <citation type="submission" date="2020-08" db="EMBL/GenBank/DDBJ databases">
        <title>The Agave Microbiome: Exploring the role of microbial communities in plant adaptations to desert environments.</title>
        <authorList>
            <person name="Partida-Martinez L.P."/>
        </authorList>
    </citation>
    <scope>NUCLEOTIDE SEQUENCE [LARGE SCALE GENOMIC DNA]</scope>
    <source>
        <strain evidence="11">AT2.8</strain>
    </source>
</reference>